<dbReference type="AlphaFoldDB" id="A0A383ERD3"/>
<organism evidence="2">
    <name type="scientific">marine metagenome</name>
    <dbReference type="NCBI Taxonomy" id="408172"/>
    <lineage>
        <taxon>unclassified sequences</taxon>
        <taxon>metagenomes</taxon>
        <taxon>ecological metagenomes</taxon>
    </lineage>
</organism>
<gene>
    <name evidence="2" type="ORF">METZ01_LOCUS511988</name>
</gene>
<name>A0A383ERD3_9ZZZZ</name>
<dbReference type="Pfam" id="PF17191">
    <property type="entry name" value="RecG_wedge"/>
    <property type="match status" value="1"/>
</dbReference>
<sequence>MKFSNPLYDDITYLKGVGPKRAKQLKAYGIEIISDLLYYIPRKYLDRTNIKNINQTKIGEQ</sequence>
<dbReference type="SUPFAM" id="SSF50249">
    <property type="entry name" value="Nucleic acid-binding proteins"/>
    <property type="match status" value="1"/>
</dbReference>
<accession>A0A383ERD3</accession>
<dbReference type="EMBL" id="UINC01228001">
    <property type="protein sequence ID" value="SVE59134.1"/>
    <property type="molecule type" value="Genomic_DNA"/>
</dbReference>
<evidence type="ECO:0000259" key="1">
    <source>
        <dbReference type="Pfam" id="PF17191"/>
    </source>
</evidence>
<evidence type="ECO:0000313" key="2">
    <source>
        <dbReference type="EMBL" id="SVE59134.1"/>
    </source>
</evidence>
<protein>
    <recommendedName>
        <fullName evidence="1">RecG wedge domain-containing protein</fullName>
    </recommendedName>
</protein>
<dbReference type="InterPro" id="IPR033454">
    <property type="entry name" value="RecG_wedge"/>
</dbReference>
<proteinExistence type="predicted"/>
<feature type="domain" description="RecG wedge" evidence="1">
    <location>
        <begin position="10"/>
        <end position="58"/>
    </location>
</feature>
<dbReference type="Gene3D" id="1.10.150.20">
    <property type="entry name" value="5' to 3' exonuclease, C-terminal subdomain"/>
    <property type="match status" value="1"/>
</dbReference>
<dbReference type="InterPro" id="IPR012340">
    <property type="entry name" value="NA-bd_OB-fold"/>
</dbReference>
<reference evidence="2" key="1">
    <citation type="submission" date="2018-05" db="EMBL/GenBank/DDBJ databases">
        <authorList>
            <person name="Lanie J.A."/>
            <person name="Ng W.-L."/>
            <person name="Kazmierczak K.M."/>
            <person name="Andrzejewski T.M."/>
            <person name="Davidsen T.M."/>
            <person name="Wayne K.J."/>
            <person name="Tettelin H."/>
            <person name="Glass J.I."/>
            <person name="Rusch D."/>
            <person name="Podicherti R."/>
            <person name="Tsui H.-C.T."/>
            <person name="Winkler M.E."/>
        </authorList>
    </citation>
    <scope>NUCLEOTIDE SEQUENCE</scope>
</reference>
<feature type="non-terminal residue" evidence="2">
    <location>
        <position position="61"/>
    </location>
</feature>